<keyword evidence="2" id="KW-1185">Reference proteome</keyword>
<gene>
    <name evidence="1" type="ORF">LSUE1_G002214</name>
</gene>
<evidence type="ECO:0000313" key="2">
    <source>
        <dbReference type="Proteomes" id="UP000469558"/>
    </source>
</evidence>
<proteinExistence type="predicted"/>
<protein>
    <recommendedName>
        <fullName evidence="3">F-box domain-containing protein</fullName>
    </recommendedName>
</protein>
<feature type="non-terminal residue" evidence="1">
    <location>
        <position position="402"/>
    </location>
</feature>
<comment type="caution">
    <text evidence="1">The sequence shown here is derived from an EMBL/GenBank/DDBJ whole genome shotgun (WGS) entry which is preliminary data.</text>
</comment>
<dbReference type="PANTHER" id="PTHR42057">
    <property type="entry name" value="F-BOX DOMAIN PROTEIN (AFU_ORTHOLOGUE AFUA_4G00200)"/>
    <property type="match status" value="1"/>
</dbReference>
<evidence type="ECO:0000313" key="1">
    <source>
        <dbReference type="EMBL" id="TVY84612.1"/>
    </source>
</evidence>
<evidence type="ECO:0008006" key="3">
    <source>
        <dbReference type="Google" id="ProtNLM"/>
    </source>
</evidence>
<dbReference type="Proteomes" id="UP000469558">
    <property type="component" value="Unassembled WGS sequence"/>
</dbReference>
<dbReference type="Gene3D" id="3.80.10.10">
    <property type="entry name" value="Ribonuclease Inhibitor"/>
    <property type="match status" value="1"/>
</dbReference>
<organism evidence="1 2">
    <name type="scientific">Lachnellula suecica</name>
    <dbReference type="NCBI Taxonomy" id="602035"/>
    <lineage>
        <taxon>Eukaryota</taxon>
        <taxon>Fungi</taxon>
        <taxon>Dikarya</taxon>
        <taxon>Ascomycota</taxon>
        <taxon>Pezizomycotina</taxon>
        <taxon>Leotiomycetes</taxon>
        <taxon>Helotiales</taxon>
        <taxon>Lachnaceae</taxon>
        <taxon>Lachnellula</taxon>
    </lineage>
</organism>
<accession>A0A8T9CHH0</accession>
<name>A0A8T9CHH0_9HELO</name>
<dbReference type="PANTHER" id="PTHR42057:SF2">
    <property type="entry name" value="F-BOX DOMAIN PROTEIN (AFU_ORTHOLOGUE AFUA_4G00200)-RELATED"/>
    <property type="match status" value="1"/>
</dbReference>
<dbReference type="OrthoDB" id="3140657at2759"/>
<dbReference type="AlphaFoldDB" id="A0A8T9CHH0"/>
<dbReference type="EMBL" id="QGMK01000070">
    <property type="protein sequence ID" value="TVY84612.1"/>
    <property type="molecule type" value="Genomic_DNA"/>
</dbReference>
<dbReference type="InterPro" id="IPR032675">
    <property type="entry name" value="LRR_dom_sf"/>
</dbReference>
<dbReference type="SUPFAM" id="SSF52047">
    <property type="entry name" value="RNI-like"/>
    <property type="match status" value="1"/>
</dbReference>
<sequence>MNILPGELTDAIASKADKPVLKSLRQVSKSLAIASTRQLFSHIHVTGNSASHNKFHAILASPELSKHVTSVNLDTQYVIEENSPDTQPGGHPSEEALGILDAENNKRLQTFKKAISSIGGFPNLRKVAITFDDRVYVDIGYYWRGEVPKENVQFRTEVLTTLFASLRNVNALYSLSFQKIQNLNDKTLTTSPDFLHTLGRISELKMDIATEDIEASPEADLGIIELHDFFDELADVWLKPACNNLTSLALHCDKYWGYVPKADFRDLHFPKLKKLDLDNYTFSHEWQLGWLLSHGGTLEELVLEDASIVSHIYGSGPKDEEGYPVIPSSADFEESHSGHYSGKWHDFFSQFEEQMPKLGMFEFASENWRGDASKPGSAPWENTGSGDHRYMAFNRIIGPTPA</sequence>
<reference evidence="1 2" key="1">
    <citation type="submission" date="2018-05" db="EMBL/GenBank/DDBJ databases">
        <title>Genome sequencing and assembly of the regulated plant pathogen Lachnellula willkommii and related sister species for the development of diagnostic species identification markers.</title>
        <authorList>
            <person name="Giroux E."/>
            <person name="Bilodeau G."/>
        </authorList>
    </citation>
    <scope>NUCLEOTIDE SEQUENCE [LARGE SCALE GENOMIC DNA]</scope>
    <source>
        <strain evidence="1 2">CBS 268.59</strain>
    </source>
</reference>